<comment type="caution">
    <text evidence="2">The sequence shown here is derived from an EMBL/GenBank/DDBJ whole genome shotgun (WGS) entry which is preliminary data.</text>
</comment>
<dbReference type="Pfam" id="PF08695">
    <property type="entry name" value="Coa1"/>
    <property type="match status" value="1"/>
</dbReference>
<reference evidence="2 3" key="1">
    <citation type="journal article" date="2015" name="Nat. Commun.">
        <title>Lucilia cuprina genome unlocks parasitic fly biology to underpin future interventions.</title>
        <authorList>
            <person name="Anstead C.A."/>
            <person name="Korhonen P.K."/>
            <person name="Young N.D."/>
            <person name="Hall R.S."/>
            <person name="Jex A.R."/>
            <person name="Murali S.C."/>
            <person name="Hughes D.S."/>
            <person name="Lee S.F."/>
            <person name="Perry T."/>
            <person name="Stroehlein A.J."/>
            <person name="Ansell B.R."/>
            <person name="Breugelmans B."/>
            <person name="Hofmann A."/>
            <person name="Qu J."/>
            <person name="Dugan S."/>
            <person name="Lee S.L."/>
            <person name="Chao H."/>
            <person name="Dinh H."/>
            <person name="Han Y."/>
            <person name="Doddapaneni H.V."/>
            <person name="Worley K.C."/>
            <person name="Muzny D.M."/>
            <person name="Ioannidis P."/>
            <person name="Waterhouse R.M."/>
            <person name="Zdobnov E.M."/>
            <person name="James P.J."/>
            <person name="Bagnall N.H."/>
            <person name="Kotze A.C."/>
            <person name="Gibbs R.A."/>
            <person name="Richards S."/>
            <person name="Batterham P."/>
            <person name="Gasser R.B."/>
        </authorList>
    </citation>
    <scope>NUCLEOTIDE SEQUENCE [LARGE SCALE GENOMIC DNA]</scope>
    <source>
        <strain evidence="2 3">LS</strain>
        <tissue evidence="2">Full body</tissue>
    </source>
</reference>
<keyword evidence="3" id="KW-1185">Reference proteome</keyword>
<dbReference type="InterPro" id="IPR014807">
    <property type="entry name" value="Coa1"/>
</dbReference>
<dbReference type="Proteomes" id="UP000037069">
    <property type="component" value="Unassembled WGS sequence"/>
</dbReference>
<sequence length="143" mass="16346">MRFPSNKILAKVAIYLGVAGISSVMYMRWKIEERIRNTDYFRAAFQTLRQHRGAISLLGEPIKDMGFDIGDPQNSCDGQNAHFEVSVKGSKERGKIFFSATRNEENGWLIDSLQLELKSQPDKRYLIKTNNNQTESLTNKADE</sequence>
<dbReference type="GO" id="GO:0033617">
    <property type="term" value="P:mitochondrial respiratory chain complex IV assembly"/>
    <property type="evidence" value="ECO:0007669"/>
    <property type="project" value="TreeGrafter"/>
</dbReference>
<dbReference type="GO" id="GO:0032981">
    <property type="term" value="P:mitochondrial respiratory chain complex I assembly"/>
    <property type="evidence" value="ECO:0007669"/>
    <property type="project" value="TreeGrafter"/>
</dbReference>
<dbReference type="PANTHER" id="PTHR47148">
    <property type="entry name" value="CYTOCHROME C OXIDASE ASSEMBLY FACTOR 1 HOMOLOG"/>
    <property type="match status" value="1"/>
</dbReference>
<proteinExistence type="predicted"/>
<dbReference type="EMBL" id="JRES01000960">
    <property type="protein sequence ID" value="KNC26723.1"/>
    <property type="molecule type" value="Genomic_DNA"/>
</dbReference>
<dbReference type="AlphaFoldDB" id="A0A0L0C2Z5"/>
<keyword evidence="1" id="KW-1133">Transmembrane helix</keyword>
<dbReference type="GO" id="GO:0005743">
    <property type="term" value="C:mitochondrial inner membrane"/>
    <property type="evidence" value="ECO:0007669"/>
    <property type="project" value="TreeGrafter"/>
</dbReference>
<organism evidence="2 3">
    <name type="scientific">Lucilia cuprina</name>
    <name type="common">Green bottle fly</name>
    <name type="synonym">Australian sheep blowfly</name>
    <dbReference type="NCBI Taxonomy" id="7375"/>
    <lineage>
        <taxon>Eukaryota</taxon>
        <taxon>Metazoa</taxon>
        <taxon>Ecdysozoa</taxon>
        <taxon>Arthropoda</taxon>
        <taxon>Hexapoda</taxon>
        <taxon>Insecta</taxon>
        <taxon>Pterygota</taxon>
        <taxon>Neoptera</taxon>
        <taxon>Endopterygota</taxon>
        <taxon>Diptera</taxon>
        <taxon>Brachycera</taxon>
        <taxon>Muscomorpha</taxon>
        <taxon>Oestroidea</taxon>
        <taxon>Calliphoridae</taxon>
        <taxon>Luciliinae</taxon>
        <taxon>Lucilia</taxon>
    </lineage>
</organism>
<evidence type="ECO:0000313" key="3">
    <source>
        <dbReference type="Proteomes" id="UP000037069"/>
    </source>
</evidence>
<evidence type="ECO:0000313" key="2">
    <source>
        <dbReference type="EMBL" id="KNC26723.1"/>
    </source>
</evidence>
<dbReference type="STRING" id="7375.A0A0L0C2Z5"/>
<dbReference type="OrthoDB" id="10037790at2759"/>
<dbReference type="PANTHER" id="PTHR47148:SF1">
    <property type="entry name" value="CYTOCHROME C OXIDASE ASSEMBLY FACTOR 1 HOMOLOG"/>
    <property type="match status" value="1"/>
</dbReference>
<accession>A0A0L0C2Z5</accession>
<dbReference type="OMA" id="GTLYFWA"/>
<protein>
    <recommendedName>
        <fullName evidence="4">Cytochrome oxidase complex assembly protein 1</fullName>
    </recommendedName>
</protein>
<evidence type="ECO:0000256" key="1">
    <source>
        <dbReference type="SAM" id="Phobius"/>
    </source>
</evidence>
<gene>
    <name evidence="2" type="ORF">FF38_11403</name>
</gene>
<name>A0A0L0C2Z5_LUCCU</name>
<keyword evidence="1" id="KW-0472">Membrane</keyword>
<keyword evidence="1" id="KW-0812">Transmembrane</keyword>
<feature type="transmembrane region" description="Helical" evidence="1">
    <location>
        <begin position="12"/>
        <end position="29"/>
    </location>
</feature>
<evidence type="ECO:0008006" key="4">
    <source>
        <dbReference type="Google" id="ProtNLM"/>
    </source>
</evidence>